<dbReference type="InterPro" id="IPR023473">
    <property type="entry name" value="AMMECR1"/>
</dbReference>
<dbReference type="PANTHER" id="PTHR13016:SF0">
    <property type="entry name" value="AMME SYNDROME CANDIDATE GENE 1 PROTEIN"/>
    <property type="match status" value="1"/>
</dbReference>
<dbReference type="PROSITE" id="PS51112">
    <property type="entry name" value="AMMECR1"/>
    <property type="match status" value="1"/>
</dbReference>
<evidence type="ECO:0000313" key="4">
    <source>
        <dbReference type="Proteomes" id="UP000078542"/>
    </source>
</evidence>
<dbReference type="AlphaFoldDB" id="A0A195CT79"/>
<accession>A0A195CT79</accession>
<evidence type="ECO:0000313" key="3">
    <source>
        <dbReference type="EMBL" id="KYN03850.1"/>
    </source>
</evidence>
<dbReference type="Proteomes" id="UP000078542">
    <property type="component" value="Unassembled WGS sequence"/>
</dbReference>
<organism evidence="3 4">
    <name type="scientific">Cyphomyrmex costatus</name>
    <dbReference type="NCBI Taxonomy" id="456900"/>
    <lineage>
        <taxon>Eukaryota</taxon>
        <taxon>Metazoa</taxon>
        <taxon>Ecdysozoa</taxon>
        <taxon>Arthropoda</taxon>
        <taxon>Hexapoda</taxon>
        <taxon>Insecta</taxon>
        <taxon>Pterygota</taxon>
        <taxon>Neoptera</taxon>
        <taxon>Endopterygota</taxon>
        <taxon>Hymenoptera</taxon>
        <taxon>Apocrita</taxon>
        <taxon>Aculeata</taxon>
        <taxon>Formicoidea</taxon>
        <taxon>Formicidae</taxon>
        <taxon>Myrmicinae</taxon>
        <taxon>Cyphomyrmex</taxon>
    </lineage>
</organism>
<keyword evidence="1" id="KW-1133">Transmembrane helix</keyword>
<dbReference type="InterPro" id="IPR027485">
    <property type="entry name" value="AMMECR1_N"/>
</dbReference>
<dbReference type="Gene3D" id="3.30.700.20">
    <property type="entry name" value="Hypothetical protein ph0010, domain 1"/>
    <property type="match status" value="1"/>
</dbReference>
<dbReference type="InterPro" id="IPR036071">
    <property type="entry name" value="AMMECR1_dom_sf"/>
</dbReference>
<keyword evidence="4" id="KW-1185">Reference proteome</keyword>
<feature type="transmembrane region" description="Helical" evidence="1">
    <location>
        <begin position="115"/>
        <end position="134"/>
    </location>
</feature>
<proteinExistence type="predicted"/>
<dbReference type="STRING" id="456900.A0A195CT79"/>
<name>A0A195CT79_9HYME</name>
<dbReference type="SUPFAM" id="SSF143447">
    <property type="entry name" value="AMMECR1-like"/>
    <property type="match status" value="1"/>
</dbReference>
<keyword evidence="1" id="KW-0472">Membrane</keyword>
<dbReference type="InterPro" id="IPR002733">
    <property type="entry name" value="AMMECR1_domain"/>
</dbReference>
<gene>
    <name evidence="3" type="ORF">ALC62_05364</name>
</gene>
<keyword evidence="1" id="KW-0812">Transmembrane</keyword>
<feature type="domain" description="AMMECR1" evidence="2">
    <location>
        <begin position="34"/>
        <end position="289"/>
    </location>
</feature>
<dbReference type="PANTHER" id="PTHR13016">
    <property type="entry name" value="AMMECR1 HOMOLOG"/>
    <property type="match status" value="1"/>
</dbReference>
<feature type="transmembrane region" description="Helical" evidence="1">
    <location>
        <begin position="72"/>
        <end position="95"/>
    </location>
</feature>
<dbReference type="Pfam" id="PF01871">
    <property type="entry name" value="AMMECR1"/>
    <property type="match status" value="1"/>
</dbReference>
<sequence length="333" mass="37273">MAAGCCGTKKQKLNNNSASVPCNGTAVLSNGTRIRNTPIVQPEMGFYCFDVLYCQLHQLDPPKPPNFSNEALSLFCSFCIVAPFFSPLFIAVLFLPPPTPVHLSLLKSSVSCDYLVINIFFSYFSSPLFVTWTIGKDMRLRGCIGTFNAMHLHAGLREYATTSAFKDSRFNPITREELSRLHVSVSILRHFEDGVDYLDWEIGVHGIRIEFHNEKGNKRTATYLPDVATEQGWDQIQTIDSLLHKGGYKGLLAWGPIQGPLPCQTPGTFCYKNISDTVNASYSQYSTTQYNSFMANQQHTLVMVQPNHPTFIHTLPLPPIPPVVVPMQNYPPF</sequence>
<protein>
    <submittedName>
        <fullName evidence="3">AMMECR1-like protein</fullName>
    </submittedName>
</protein>
<evidence type="ECO:0000256" key="1">
    <source>
        <dbReference type="SAM" id="Phobius"/>
    </source>
</evidence>
<reference evidence="3 4" key="1">
    <citation type="submission" date="2016-03" db="EMBL/GenBank/DDBJ databases">
        <title>Cyphomyrmex costatus WGS genome.</title>
        <authorList>
            <person name="Nygaard S."/>
            <person name="Hu H."/>
            <person name="Boomsma J."/>
            <person name="Zhang G."/>
        </authorList>
    </citation>
    <scope>NUCLEOTIDE SEQUENCE [LARGE SCALE GENOMIC DNA]</scope>
    <source>
        <strain evidence="3">MS0001</strain>
        <tissue evidence="3">Whole body</tissue>
    </source>
</reference>
<evidence type="ECO:0000259" key="2">
    <source>
        <dbReference type="PROSITE" id="PS51112"/>
    </source>
</evidence>
<dbReference type="EMBL" id="KQ977304">
    <property type="protein sequence ID" value="KYN03850.1"/>
    <property type="molecule type" value="Genomic_DNA"/>
</dbReference>
<dbReference type="NCBIfam" id="TIGR00296">
    <property type="entry name" value="TIGR00296 family protein"/>
    <property type="match status" value="1"/>
</dbReference>